<protein>
    <submittedName>
        <fullName evidence="2">Uncharacterized protein</fullName>
    </submittedName>
</protein>
<feature type="region of interest" description="Disordered" evidence="1">
    <location>
        <begin position="34"/>
        <end position="57"/>
    </location>
</feature>
<proteinExistence type="predicted"/>
<evidence type="ECO:0000313" key="3">
    <source>
        <dbReference type="Proteomes" id="UP000250088"/>
    </source>
</evidence>
<accession>A0A2Z2HX64</accession>
<evidence type="ECO:0000256" key="1">
    <source>
        <dbReference type="SAM" id="MobiDB-lite"/>
    </source>
</evidence>
<dbReference type="Pfam" id="PF25858">
    <property type="entry name" value="DUF7958"/>
    <property type="match status" value="1"/>
</dbReference>
<gene>
    <name evidence="2" type="ORF">B1756_14280</name>
</gene>
<feature type="compositionally biased region" description="Basic and acidic residues" evidence="1">
    <location>
        <begin position="43"/>
        <end position="57"/>
    </location>
</feature>
<dbReference type="RefSeq" id="WP_086889140.1">
    <property type="nucleotide sequence ID" value="NZ_CP019893.1"/>
</dbReference>
<organism evidence="2 3">
    <name type="scientific">Natrarchaeobaculum aegyptiacum</name>
    <dbReference type="NCBI Taxonomy" id="745377"/>
    <lineage>
        <taxon>Archaea</taxon>
        <taxon>Methanobacteriati</taxon>
        <taxon>Methanobacteriota</taxon>
        <taxon>Stenosarchaea group</taxon>
        <taxon>Halobacteria</taxon>
        <taxon>Halobacteriales</taxon>
        <taxon>Natrialbaceae</taxon>
        <taxon>Natrarchaeobaculum</taxon>
    </lineage>
</organism>
<dbReference type="InterPro" id="IPR058264">
    <property type="entry name" value="DUF7958"/>
</dbReference>
<evidence type="ECO:0000313" key="2">
    <source>
        <dbReference type="EMBL" id="ARS90775.1"/>
    </source>
</evidence>
<dbReference type="KEGG" id="naj:B1756_14280"/>
<sequence>MKGKIIDEDEMGLGVRVTDNNGVSHTVAVGFDGEIQGHSQDGYPDKAAKRSDEGNEHVEQARRFAQYYVYCERGYDTVPPEIHPERLNAVRVAIASLPPEEFEQYCGDLYQQLRSYDDPDVDRVIDVPVAAKDTDSVLYRKQLYLGLDPRETEFDDVAAAIASRHGLELSTDSLEDASLEDDADLAGWRDVAQELGALADEADADLSPGLEIAGASPLHMTYIDGRGEEHVTDPDAPFDRDPDALLELPVMDVESLAQFQEYVNHNLACQIRDCYVRMGLEPPRPFRVLGYGRFEAAEQYNRLEMYPNYIDPEEQRAFA</sequence>
<name>A0A2Z2HX64_9EURY</name>
<dbReference type="EMBL" id="CP019893">
    <property type="protein sequence ID" value="ARS90775.1"/>
    <property type="molecule type" value="Genomic_DNA"/>
</dbReference>
<keyword evidence="3" id="KW-1185">Reference proteome</keyword>
<dbReference type="GeneID" id="32895264"/>
<dbReference type="Proteomes" id="UP000250088">
    <property type="component" value="Chromosome"/>
</dbReference>
<dbReference type="AlphaFoldDB" id="A0A2Z2HX64"/>
<dbReference type="OrthoDB" id="180945at2157"/>
<reference evidence="3" key="1">
    <citation type="submission" date="2017-02" db="EMBL/GenBank/DDBJ databases">
        <title>Natronthermophilus aegyptiacus gen. nov.,sp. nov., an aerobic, extremely halophilic alkalithermophilic archaeon isolated from the athalassohaline Wadi An Natrun, Egypt.</title>
        <authorList>
            <person name="Zhao B."/>
        </authorList>
    </citation>
    <scope>NUCLEOTIDE SEQUENCE [LARGE SCALE GENOMIC DNA]</scope>
    <source>
        <strain evidence="3">JW/NM-HA 15</strain>
    </source>
</reference>